<accession>A0A7D5I5N6</accession>
<dbReference type="SUPFAM" id="SSF50129">
    <property type="entry name" value="GroES-like"/>
    <property type="match status" value="1"/>
</dbReference>
<dbReference type="Gene3D" id="3.40.50.720">
    <property type="entry name" value="NAD(P)-binding Rossmann-like Domain"/>
    <property type="match status" value="1"/>
</dbReference>
<dbReference type="KEGG" id="mzi:HWN40_09315"/>
<dbReference type="InterPro" id="IPR013154">
    <property type="entry name" value="ADH-like_N"/>
</dbReference>
<gene>
    <name evidence="3" type="ORF">HWN40_09315</name>
</gene>
<evidence type="ECO:0000259" key="2">
    <source>
        <dbReference type="SMART" id="SM00829"/>
    </source>
</evidence>
<evidence type="ECO:0000313" key="4">
    <source>
        <dbReference type="Proteomes" id="UP000509594"/>
    </source>
</evidence>
<dbReference type="GO" id="GO:0016616">
    <property type="term" value="F:oxidoreductase activity, acting on the CH-OH group of donors, NAD or NADP as acceptor"/>
    <property type="evidence" value="ECO:0007669"/>
    <property type="project" value="UniProtKB-ARBA"/>
</dbReference>
<name>A0A7D5I5N6_9EURY</name>
<dbReference type="GO" id="GO:0030554">
    <property type="term" value="F:adenyl nucleotide binding"/>
    <property type="evidence" value="ECO:0007669"/>
    <property type="project" value="UniProtKB-ARBA"/>
</dbReference>
<dbReference type="SMART" id="SM00829">
    <property type="entry name" value="PKS_ER"/>
    <property type="match status" value="1"/>
</dbReference>
<protein>
    <submittedName>
        <fullName evidence="3">NADP-dependent oxidoreductase</fullName>
    </submittedName>
</protein>
<dbReference type="SUPFAM" id="SSF51735">
    <property type="entry name" value="NAD(P)-binding Rossmann-fold domains"/>
    <property type="match status" value="1"/>
</dbReference>
<dbReference type="GeneID" id="55821872"/>
<feature type="domain" description="Enoyl reductase (ER)" evidence="2">
    <location>
        <begin position="11"/>
        <end position="311"/>
    </location>
</feature>
<dbReference type="InterPro" id="IPR002364">
    <property type="entry name" value="Quin_OxRdtase/zeta-crystal_CS"/>
</dbReference>
<reference evidence="3 4" key="1">
    <citation type="submission" date="2020-06" db="EMBL/GenBank/DDBJ databases">
        <title>Methanolobus halotolerans sp. nov., isolated from a saline lake Tus in Siberia.</title>
        <authorList>
            <person name="Shen Y."/>
            <person name="Chen S.-C."/>
            <person name="Lai M.-C."/>
            <person name="Huang H.-H."/>
            <person name="Chiu H.-H."/>
            <person name="Tang S.-L."/>
            <person name="Rogozin D.Y."/>
            <person name="Degermendzhy A.G."/>
        </authorList>
    </citation>
    <scope>NUCLEOTIDE SEQUENCE [LARGE SCALE GENOMIC DNA]</scope>
    <source>
        <strain evidence="3 4">DSM 21339</strain>
    </source>
</reference>
<evidence type="ECO:0000313" key="3">
    <source>
        <dbReference type="EMBL" id="QLC50421.1"/>
    </source>
</evidence>
<sequence length="314" mass="33905">MKAVRLKEYGDDINKVVGIDQDVEVPELSPGKVLVKVHAAAVNPIDWKITQGYTSQGKDLESPVTLGGDFTGTVADIGECVTEYGKGDDVYGTAIFLAGGSGAYAQYLSTDTKMIAKKPENANNLEAAALPLVGVSALDVITKKIKLQEGQKILIHGGSGGIGSMAIQIAKHLGAYVATTARADKTDYLRELGADKIIDYKNEKFEDKLSDYDAVFDTVGGDTYKRSYQVLKKGGIIVSMLESPDEELMNKYQVNAEGQFTQISTDSLQKLAELYDRGVVTVNVDRAFPMDKAVDAMAYQRDSSVKGKVVIEID</sequence>
<organism evidence="3 4">
    <name type="scientific">Methanolobus zinderi</name>
    <dbReference type="NCBI Taxonomy" id="536044"/>
    <lineage>
        <taxon>Archaea</taxon>
        <taxon>Methanobacteriati</taxon>
        <taxon>Methanobacteriota</taxon>
        <taxon>Stenosarchaea group</taxon>
        <taxon>Methanomicrobia</taxon>
        <taxon>Methanosarcinales</taxon>
        <taxon>Methanosarcinaceae</taxon>
        <taxon>Methanolobus</taxon>
    </lineage>
</organism>
<dbReference type="AlphaFoldDB" id="A0A7D5I5N6"/>
<dbReference type="Proteomes" id="UP000509594">
    <property type="component" value="Chromosome"/>
</dbReference>
<keyword evidence="1" id="KW-0560">Oxidoreductase</keyword>
<dbReference type="GO" id="GO:0044281">
    <property type="term" value="P:small molecule metabolic process"/>
    <property type="evidence" value="ECO:0007669"/>
    <property type="project" value="UniProtKB-ARBA"/>
</dbReference>
<dbReference type="CDD" id="cd05289">
    <property type="entry name" value="MDR_like_2"/>
    <property type="match status" value="1"/>
</dbReference>
<dbReference type="Pfam" id="PF08240">
    <property type="entry name" value="ADH_N"/>
    <property type="match status" value="1"/>
</dbReference>
<dbReference type="InterPro" id="IPR011032">
    <property type="entry name" value="GroES-like_sf"/>
</dbReference>
<evidence type="ECO:0000256" key="1">
    <source>
        <dbReference type="ARBA" id="ARBA00023002"/>
    </source>
</evidence>
<dbReference type="RefSeq" id="WP_176965477.1">
    <property type="nucleotide sequence ID" value="NZ_CP058215.1"/>
</dbReference>
<dbReference type="Gene3D" id="3.90.180.10">
    <property type="entry name" value="Medium-chain alcohol dehydrogenases, catalytic domain"/>
    <property type="match status" value="1"/>
</dbReference>
<dbReference type="PANTHER" id="PTHR11695:SF294">
    <property type="entry name" value="RETICULON-4-INTERACTING PROTEIN 1, MITOCHONDRIAL"/>
    <property type="match status" value="1"/>
</dbReference>
<dbReference type="EMBL" id="CP058215">
    <property type="protein sequence ID" value="QLC50421.1"/>
    <property type="molecule type" value="Genomic_DNA"/>
</dbReference>
<dbReference type="Pfam" id="PF13602">
    <property type="entry name" value="ADH_zinc_N_2"/>
    <property type="match status" value="1"/>
</dbReference>
<dbReference type="PANTHER" id="PTHR11695">
    <property type="entry name" value="ALCOHOL DEHYDROGENASE RELATED"/>
    <property type="match status" value="1"/>
</dbReference>
<dbReference type="GO" id="GO:0043168">
    <property type="term" value="F:anion binding"/>
    <property type="evidence" value="ECO:0007669"/>
    <property type="project" value="UniProtKB-ARBA"/>
</dbReference>
<dbReference type="OrthoDB" id="146629at2157"/>
<dbReference type="InterPro" id="IPR050700">
    <property type="entry name" value="YIM1/Zinc_Alcohol_DH_Fams"/>
</dbReference>
<dbReference type="InterPro" id="IPR020843">
    <property type="entry name" value="ER"/>
</dbReference>
<dbReference type="PROSITE" id="PS01162">
    <property type="entry name" value="QOR_ZETA_CRYSTAL"/>
    <property type="match status" value="1"/>
</dbReference>
<keyword evidence="4" id="KW-1185">Reference proteome</keyword>
<dbReference type="InterPro" id="IPR036291">
    <property type="entry name" value="NAD(P)-bd_dom_sf"/>
</dbReference>
<proteinExistence type="predicted"/>
<dbReference type="GO" id="GO:0008270">
    <property type="term" value="F:zinc ion binding"/>
    <property type="evidence" value="ECO:0007669"/>
    <property type="project" value="InterPro"/>
</dbReference>